<dbReference type="PANTHER" id="PTHR43327">
    <property type="entry name" value="STOMATIN-LIKE PROTEIN 2, MITOCHONDRIAL"/>
    <property type="match status" value="1"/>
</dbReference>
<evidence type="ECO:0000313" key="2">
    <source>
        <dbReference type="EMBL" id="CAE0472268.1"/>
    </source>
</evidence>
<protein>
    <recommendedName>
        <fullName evidence="1">Band 7 domain-containing protein</fullName>
    </recommendedName>
</protein>
<dbReference type="Pfam" id="PF01145">
    <property type="entry name" value="Band_7"/>
    <property type="match status" value="1"/>
</dbReference>
<sequence>MVFCPFTISTAETGVIERFGKFNRLAKPGLGFLICGAEQLAGRLSFRVQQLDVRLETKTMDNVFVTAVVSIQFQVLEEKAWNAFYALTDPRRQITAHVYDVLRAEIPNLELDALFEAKEELAQTVKAALAQTMTQYGYQIMQALITDLDPDQRVKNAMNEINSSKRLKFAVAERAEGEKILKVKSAEAEAEAKYLSGVGVAKQRKAIVDGLKSSIVDFTDGVKGSTSKDTLDLLLLTQYFDCIKDVGTDKRCKTTLIPFSKTTGDELRSSLLQAEMAK</sequence>
<dbReference type="InterPro" id="IPR001107">
    <property type="entry name" value="Band_7"/>
</dbReference>
<dbReference type="PANTHER" id="PTHR43327:SF31">
    <property type="entry name" value="HYPERSENSITIVE-INDUCED RESPONSE PROTEIN 2"/>
    <property type="match status" value="1"/>
</dbReference>
<feature type="domain" description="Band 7" evidence="1">
    <location>
        <begin position="3"/>
        <end position="162"/>
    </location>
</feature>
<dbReference type="EMBL" id="HBIO01022247">
    <property type="protein sequence ID" value="CAE0472268.1"/>
    <property type="molecule type" value="Transcribed_RNA"/>
</dbReference>
<dbReference type="Gene3D" id="3.30.479.30">
    <property type="entry name" value="Band 7 domain"/>
    <property type="match status" value="1"/>
</dbReference>
<gene>
    <name evidence="2" type="ORF">CDEB00056_LOCUS17121</name>
</gene>
<dbReference type="InterPro" id="IPR036013">
    <property type="entry name" value="Band_7/SPFH_dom_sf"/>
</dbReference>
<name>A0A7S3QBH7_9STRA</name>
<reference evidence="2" key="1">
    <citation type="submission" date="2021-01" db="EMBL/GenBank/DDBJ databases">
        <authorList>
            <person name="Corre E."/>
            <person name="Pelletier E."/>
            <person name="Niang G."/>
            <person name="Scheremetjew M."/>
            <person name="Finn R."/>
            <person name="Kale V."/>
            <person name="Holt S."/>
            <person name="Cochrane G."/>
            <person name="Meng A."/>
            <person name="Brown T."/>
            <person name="Cohen L."/>
        </authorList>
    </citation>
    <scope>NUCLEOTIDE SEQUENCE</scope>
    <source>
        <strain evidence="2">MM31A-1</strain>
    </source>
</reference>
<accession>A0A7S3QBH7</accession>
<evidence type="ECO:0000259" key="1">
    <source>
        <dbReference type="SMART" id="SM00244"/>
    </source>
</evidence>
<dbReference type="SMART" id="SM00244">
    <property type="entry name" value="PHB"/>
    <property type="match status" value="1"/>
</dbReference>
<dbReference type="AlphaFoldDB" id="A0A7S3QBH7"/>
<dbReference type="CDD" id="cd03407">
    <property type="entry name" value="SPFH_like_u4"/>
    <property type="match status" value="1"/>
</dbReference>
<dbReference type="SUPFAM" id="SSF117892">
    <property type="entry name" value="Band 7/SPFH domain"/>
    <property type="match status" value="1"/>
</dbReference>
<dbReference type="InterPro" id="IPR050710">
    <property type="entry name" value="Band7/mec-2_domain"/>
</dbReference>
<organism evidence="2">
    <name type="scientific">Chaetoceros debilis</name>
    <dbReference type="NCBI Taxonomy" id="122233"/>
    <lineage>
        <taxon>Eukaryota</taxon>
        <taxon>Sar</taxon>
        <taxon>Stramenopiles</taxon>
        <taxon>Ochrophyta</taxon>
        <taxon>Bacillariophyta</taxon>
        <taxon>Coscinodiscophyceae</taxon>
        <taxon>Chaetocerotophycidae</taxon>
        <taxon>Chaetocerotales</taxon>
        <taxon>Chaetocerotaceae</taxon>
        <taxon>Chaetoceros</taxon>
    </lineage>
</organism>
<proteinExistence type="predicted"/>